<evidence type="ECO:0000256" key="1">
    <source>
        <dbReference type="SAM" id="MobiDB-lite"/>
    </source>
</evidence>
<protein>
    <submittedName>
        <fullName evidence="2">Sigma-70 family RNA polymerase sigma factor</fullName>
    </submittedName>
</protein>
<proteinExistence type="predicted"/>
<gene>
    <name evidence="2" type="ORF">FX155_04330</name>
</gene>
<dbReference type="InterPro" id="IPR014284">
    <property type="entry name" value="RNA_pol_sigma-70_dom"/>
</dbReference>
<name>A0A6N7VXK2_ACIFE</name>
<organism evidence="2 3">
    <name type="scientific">Acidaminococcus fermentans</name>
    <dbReference type="NCBI Taxonomy" id="905"/>
    <lineage>
        <taxon>Bacteria</taxon>
        <taxon>Bacillati</taxon>
        <taxon>Bacillota</taxon>
        <taxon>Negativicutes</taxon>
        <taxon>Acidaminococcales</taxon>
        <taxon>Acidaminococcaceae</taxon>
        <taxon>Acidaminococcus</taxon>
    </lineage>
</organism>
<dbReference type="OrthoDB" id="9933348at2"/>
<dbReference type="AlphaFoldDB" id="A0A6N7VXK2"/>
<dbReference type="EMBL" id="VULN01000005">
    <property type="protein sequence ID" value="MSS81831.1"/>
    <property type="molecule type" value="Genomic_DNA"/>
</dbReference>
<dbReference type="InterPro" id="IPR013325">
    <property type="entry name" value="RNA_pol_sigma_r2"/>
</dbReference>
<dbReference type="GO" id="GO:0003700">
    <property type="term" value="F:DNA-binding transcription factor activity"/>
    <property type="evidence" value="ECO:0007669"/>
    <property type="project" value="InterPro"/>
</dbReference>
<dbReference type="InterPro" id="IPR013324">
    <property type="entry name" value="RNA_pol_sigma_r3/r4-like"/>
</dbReference>
<dbReference type="Proteomes" id="UP000441455">
    <property type="component" value="Unassembled WGS sequence"/>
</dbReference>
<dbReference type="NCBIfam" id="TIGR02937">
    <property type="entry name" value="sigma70-ECF"/>
    <property type="match status" value="1"/>
</dbReference>
<dbReference type="InterPro" id="IPR036388">
    <property type="entry name" value="WH-like_DNA-bd_sf"/>
</dbReference>
<evidence type="ECO:0000313" key="2">
    <source>
        <dbReference type="EMBL" id="MSS81831.1"/>
    </source>
</evidence>
<dbReference type="SUPFAM" id="SSF88946">
    <property type="entry name" value="Sigma2 domain of RNA polymerase sigma factors"/>
    <property type="match status" value="1"/>
</dbReference>
<dbReference type="GO" id="GO:0006352">
    <property type="term" value="P:DNA-templated transcription initiation"/>
    <property type="evidence" value="ECO:0007669"/>
    <property type="project" value="InterPro"/>
</dbReference>
<accession>A0A6N7VXK2</accession>
<evidence type="ECO:0000313" key="3">
    <source>
        <dbReference type="Proteomes" id="UP000441455"/>
    </source>
</evidence>
<dbReference type="SUPFAM" id="SSF88659">
    <property type="entry name" value="Sigma3 and sigma4 domains of RNA polymerase sigma factors"/>
    <property type="match status" value="1"/>
</dbReference>
<dbReference type="Gene3D" id="1.10.10.10">
    <property type="entry name" value="Winged helix-like DNA-binding domain superfamily/Winged helix DNA-binding domain"/>
    <property type="match status" value="1"/>
</dbReference>
<feature type="region of interest" description="Disordered" evidence="1">
    <location>
        <begin position="211"/>
        <end position="230"/>
    </location>
</feature>
<sequence length="230" mass="26479">MDWTGGRWERGNRECSGKANRLLWNFLQRHEGGTPMEKTDLAALLPEAKQGDQKAQMAIVTAFQPLMKKMASQEKNLSLRPDLASTLVLGILEAIRKYPGEDARRFPGFVKTHLNFLLSHYIRKEARWNKLKEKLYGQTQENYTEDFILRVQRRELQDAFLCLAPDEQRLVYLAAGQRIPWKTLGEGFGKPVSTLYGRYQKALKKVRKMVKSGRGRFPGSRRRRPSAGGR</sequence>
<comment type="caution">
    <text evidence="2">The sequence shown here is derived from an EMBL/GenBank/DDBJ whole genome shotgun (WGS) entry which is preliminary data.</text>
</comment>
<reference evidence="2 3" key="1">
    <citation type="submission" date="2019-08" db="EMBL/GenBank/DDBJ databases">
        <title>In-depth cultivation of the pig gut microbiome towards novel bacterial diversity and tailored functional studies.</title>
        <authorList>
            <person name="Wylensek D."/>
            <person name="Hitch T.C.A."/>
            <person name="Clavel T."/>
        </authorList>
    </citation>
    <scope>NUCLEOTIDE SEQUENCE [LARGE SCALE GENOMIC DNA]</scope>
    <source>
        <strain evidence="2 3">WCA-389-WT-5B</strain>
    </source>
</reference>